<sequence>MNCVTSANSVVPAASEISEHSTSGSAVYVARGMGLTMSAEYLEWRRIDFRSRPGYTPAAGSVSRAFVDRAERRGGPQTAEKSVGEGSGVLSFLSASCG</sequence>
<accession>A0AAE1E3K6</accession>
<evidence type="ECO:0000313" key="2">
    <source>
        <dbReference type="Proteomes" id="UP001283361"/>
    </source>
</evidence>
<evidence type="ECO:0000313" key="1">
    <source>
        <dbReference type="EMBL" id="KAK3791593.1"/>
    </source>
</evidence>
<dbReference type="AlphaFoldDB" id="A0AAE1E3K6"/>
<gene>
    <name evidence="1" type="ORF">RRG08_002948</name>
</gene>
<proteinExistence type="predicted"/>
<protein>
    <submittedName>
        <fullName evidence="1">Uncharacterized protein</fullName>
    </submittedName>
</protein>
<keyword evidence="2" id="KW-1185">Reference proteome</keyword>
<name>A0AAE1E3K6_9GAST</name>
<dbReference type="EMBL" id="JAWDGP010001468">
    <property type="protein sequence ID" value="KAK3791593.1"/>
    <property type="molecule type" value="Genomic_DNA"/>
</dbReference>
<dbReference type="Proteomes" id="UP001283361">
    <property type="component" value="Unassembled WGS sequence"/>
</dbReference>
<reference evidence="1" key="1">
    <citation type="journal article" date="2023" name="G3 (Bethesda)">
        <title>A reference genome for the long-term kleptoplast-retaining sea slug Elysia crispata morphotype clarki.</title>
        <authorList>
            <person name="Eastman K.E."/>
            <person name="Pendleton A.L."/>
            <person name="Shaikh M.A."/>
            <person name="Suttiyut T."/>
            <person name="Ogas R."/>
            <person name="Tomko P."/>
            <person name="Gavelis G."/>
            <person name="Widhalm J.R."/>
            <person name="Wisecaver J.H."/>
        </authorList>
    </citation>
    <scope>NUCLEOTIDE SEQUENCE</scope>
    <source>
        <strain evidence="1">ECLA1</strain>
    </source>
</reference>
<comment type="caution">
    <text evidence="1">The sequence shown here is derived from an EMBL/GenBank/DDBJ whole genome shotgun (WGS) entry which is preliminary data.</text>
</comment>
<organism evidence="1 2">
    <name type="scientific">Elysia crispata</name>
    <name type="common">lettuce slug</name>
    <dbReference type="NCBI Taxonomy" id="231223"/>
    <lineage>
        <taxon>Eukaryota</taxon>
        <taxon>Metazoa</taxon>
        <taxon>Spiralia</taxon>
        <taxon>Lophotrochozoa</taxon>
        <taxon>Mollusca</taxon>
        <taxon>Gastropoda</taxon>
        <taxon>Heterobranchia</taxon>
        <taxon>Euthyneura</taxon>
        <taxon>Panpulmonata</taxon>
        <taxon>Sacoglossa</taxon>
        <taxon>Placobranchoidea</taxon>
        <taxon>Plakobranchidae</taxon>
        <taxon>Elysia</taxon>
    </lineage>
</organism>